<dbReference type="SUPFAM" id="SSF47413">
    <property type="entry name" value="lambda repressor-like DNA-binding domains"/>
    <property type="match status" value="1"/>
</dbReference>
<dbReference type="Gene3D" id="1.10.260.40">
    <property type="entry name" value="lambda repressor-like DNA-binding domains"/>
    <property type="match status" value="1"/>
</dbReference>
<dbReference type="SMART" id="SM00530">
    <property type="entry name" value="HTH_XRE"/>
    <property type="match status" value="1"/>
</dbReference>
<gene>
    <name evidence="2" type="ORF">CHUV0807_2373</name>
</gene>
<sequence length="292" mass="32078">MSTIEELKAFAEAQGLTQGQLAAKLGVSTATVNQYLQGKYKGDTAALDAKAVQLMARSREKAKEVKQAFVETTSAKNMLEICGLAHALSDIYLIIGDAGLGKTVALREYARRHPDVILLETEPTYNAKVLLQSLCDALGLSASRTNHEMMSAVVDKLKDSERLLIVDEAELLAIKPLEILRRIHDLTGIGMVLAGMPRLRANLRGARGQYKQLYSRVGFCHDLRDRLPEGDIAQMCEAVLDTGEHNAQLYKVSGGNARRLSKLLRGVTKMAENHGGEVTTRMIDRFAEMLID</sequence>
<feature type="domain" description="HTH cro/C1-type" evidence="1">
    <location>
        <begin position="7"/>
        <end position="41"/>
    </location>
</feature>
<reference evidence="3" key="1">
    <citation type="submission" date="2016-04" db="EMBL/GenBank/DDBJ databases">
        <authorList>
            <person name="Tagini F."/>
        </authorList>
    </citation>
    <scope>NUCLEOTIDE SEQUENCE [LARGE SCALE GENOMIC DNA]</scope>
    <source>
        <strain evidence="3">CHUV0807</strain>
    </source>
</reference>
<dbReference type="PANTHER" id="PTHR35894">
    <property type="entry name" value="GENERAL SECRETION PATHWAY PROTEIN A-RELATED"/>
    <property type="match status" value="1"/>
</dbReference>
<accession>A0A1C3H707</accession>
<dbReference type="PROSITE" id="PS50943">
    <property type="entry name" value="HTH_CROC1"/>
    <property type="match status" value="1"/>
</dbReference>
<dbReference type="AlphaFoldDB" id="A0A1C3H707"/>
<dbReference type="GO" id="GO:0003677">
    <property type="term" value="F:DNA binding"/>
    <property type="evidence" value="ECO:0007669"/>
    <property type="project" value="InterPro"/>
</dbReference>
<evidence type="ECO:0000259" key="1">
    <source>
        <dbReference type="PROSITE" id="PS50943"/>
    </source>
</evidence>
<dbReference type="SUPFAM" id="SSF52540">
    <property type="entry name" value="P-loop containing nucleoside triphosphate hydrolases"/>
    <property type="match status" value="1"/>
</dbReference>
<dbReference type="Proteomes" id="UP000190837">
    <property type="component" value="Unassembled WGS sequence"/>
</dbReference>
<dbReference type="EMBL" id="FKLO01000080">
    <property type="protein sequence ID" value="SAM71744.1"/>
    <property type="molecule type" value="Genomic_DNA"/>
</dbReference>
<name>A0A1C3H707_9GAMM</name>
<dbReference type="InterPro" id="IPR001387">
    <property type="entry name" value="Cro/C1-type_HTH"/>
</dbReference>
<evidence type="ECO:0000313" key="3">
    <source>
        <dbReference type="Proteomes" id="UP000190837"/>
    </source>
</evidence>
<protein>
    <submittedName>
        <fullName evidence="2">DNA transposition protein</fullName>
    </submittedName>
</protein>
<evidence type="ECO:0000313" key="2">
    <source>
        <dbReference type="EMBL" id="SAM71744.1"/>
    </source>
</evidence>
<dbReference type="RefSeq" id="WP_079542132.1">
    <property type="nucleotide sequence ID" value="NZ_CAUPBE010000013.1"/>
</dbReference>
<dbReference type="CDD" id="cd00093">
    <property type="entry name" value="HTH_XRE"/>
    <property type="match status" value="1"/>
</dbReference>
<proteinExistence type="predicted"/>
<dbReference type="InterPro" id="IPR049945">
    <property type="entry name" value="AAA_22"/>
</dbReference>
<dbReference type="InterPro" id="IPR027417">
    <property type="entry name" value="P-loop_NTPase"/>
</dbReference>
<organism evidence="2 3">
    <name type="scientific">Cardiobacterium hominis</name>
    <dbReference type="NCBI Taxonomy" id="2718"/>
    <lineage>
        <taxon>Bacteria</taxon>
        <taxon>Pseudomonadati</taxon>
        <taxon>Pseudomonadota</taxon>
        <taxon>Gammaproteobacteria</taxon>
        <taxon>Cardiobacteriales</taxon>
        <taxon>Cardiobacteriaceae</taxon>
        <taxon>Cardiobacterium</taxon>
    </lineage>
</organism>
<dbReference type="InterPro" id="IPR010982">
    <property type="entry name" value="Lambda_DNA-bd_dom_sf"/>
</dbReference>
<dbReference type="Pfam" id="PF13401">
    <property type="entry name" value="AAA_22"/>
    <property type="match status" value="1"/>
</dbReference>
<dbReference type="InterPro" id="IPR052026">
    <property type="entry name" value="ExeA_AAA_ATPase_DNA-bind"/>
</dbReference>
<dbReference type="Pfam" id="PF01381">
    <property type="entry name" value="HTH_3"/>
    <property type="match status" value="1"/>
</dbReference>
<dbReference type="PANTHER" id="PTHR35894:SF5">
    <property type="entry name" value="MU-LIKE PROPHAGE FLUMU DNA TRANSPOSITION PROTEIN B"/>
    <property type="match status" value="1"/>
</dbReference>
<dbReference type="Gene3D" id="3.40.50.300">
    <property type="entry name" value="P-loop containing nucleotide triphosphate hydrolases"/>
    <property type="match status" value="1"/>
</dbReference>
<dbReference type="GO" id="GO:0016887">
    <property type="term" value="F:ATP hydrolysis activity"/>
    <property type="evidence" value="ECO:0007669"/>
    <property type="project" value="InterPro"/>
</dbReference>